<organism evidence="1 2">
    <name type="scientific">Segatella copri</name>
    <dbReference type="NCBI Taxonomy" id="165179"/>
    <lineage>
        <taxon>Bacteria</taxon>
        <taxon>Pseudomonadati</taxon>
        <taxon>Bacteroidota</taxon>
        <taxon>Bacteroidia</taxon>
        <taxon>Bacteroidales</taxon>
        <taxon>Prevotellaceae</taxon>
        <taxon>Segatella</taxon>
    </lineage>
</organism>
<dbReference type="AlphaFoldDB" id="A0A646HLC3"/>
<dbReference type="RefSeq" id="WP_153114098.1">
    <property type="nucleotide sequence ID" value="NZ_VZAS01000183.1"/>
</dbReference>
<gene>
    <name evidence="1" type="ORF">F7D59_01450</name>
</gene>
<dbReference type="Gene3D" id="3.40.960.10">
    <property type="entry name" value="VSR Endonuclease"/>
    <property type="match status" value="1"/>
</dbReference>
<proteinExistence type="predicted"/>
<comment type="caution">
    <text evidence="1">The sequence shown here is derived from an EMBL/GenBank/DDBJ whole genome shotgun (WGS) entry which is preliminary data.</text>
</comment>
<protein>
    <submittedName>
        <fullName evidence="1">Uncharacterized protein</fullName>
    </submittedName>
</protein>
<evidence type="ECO:0000313" key="1">
    <source>
        <dbReference type="EMBL" id="MQN88567.1"/>
    </source>
</evidence>
<sequence length="128" mass="14797">MKSDKLQQSTKKSRQRSNSPKLTDVFTTICKTDLHVVCVKEFKFHPVRKWRFDYAIPDHKIALEVEGGVWTGGRHTSSVGFMKDMEKYNTATLMGWRVFRTTPDELYRLKTLNLLKTAISGVFDPEKA</sequence>
<dbReference type="EMBL" id="VZBQ01000011">
    <property type="protein sequence ID" value="MQN88567.1"/>
    <property type="molecule type" value="Genomic_DNA"/>
</dbReference>
<evidence type="ECO:0000313" key="2">
    <source>
        <dbReference type="Proteomes" id="UP000420635"/>
    </source>
</evidence>
<reference evidence="2" key="1">
    <citation type="submission" date="2019-09" db="EMBL/GenBank/DDBJ databases">
        <title>Distinct polysaccharide growth profiles of human intestinal Prevotella copri isolates.</title>
        <authorList>
            <person name="Fehlner-Peach H."/>
            <person name="Magnabosco C."/>
            <person name="Raghavan V."/>
            <person name="Scher J.U."/>
            <person name="Tett A."/>
            <person name="Cox L.M."/>
            <person name="Gottsegen C."/>
            <person name="Watters A."/>
            <person name="Wiltshire- Gordon J.D."/>
            <person name="Segata N."/>
            <person name="Bonneau R."/>
            <person name="Littman D.R."/>
        </authorList>
    </citation>
    <scope>NUCLEOTIDE SEQUENCE [LARGE SCALE GENOMIC DNA]</scope>
    <source>
        <strain evidence="2">iP54</strain>
    </source>
</reference>
<dbReference type="Proteomes" id="UP000420635">
    <property type="component" value="Unassembled WGS sequence"/>
</dbReference>
<name>A0A646HLC3_9BACT</name>
<accession>A0A646HLC3</accession>